<keyword evidence="1" id="KW-0742">SOS response</keyword>
<dbReference type="Proteomes" id="UP000006201">
    <property type="component" value="Unassembled WGS sequence"/>
</dbReference>
<dbReference type="RefSeq" id="WP_009839428.1">
    <property type="nucleotide sequence ID" value="NZ_AAOH01000041.1"/>
</dbReference>
<dbReference type="PROSITE" id="PS50165">
    <property type="entry name" value="UVRC"/>
    <property type="match status" value="1"/>
</dbReference>
<evidence type="ECO:0000259" key="2">
    <source>
        <dbReference type="PROSITE" id="PS50165"/>
    </source>
</evidence>
<dbReference type="GO" id="GO:0009381">
    <property type="term" value="F:excinuclease ABC activity"/>
    <property type="evidence" value="ECO:0007669"/>
    <property type="project" value="InterPro"/>
</dbReference>
<proteinExistence type="predicted"/>
<protein>
    <submittedName>
        <fullName evidence="3">Excinuclease ABC, C subunit</fullName>
    </submittedName>
</protein>
<feature type="domain" description="UvrC family homology region profile" evidence="2">
    <location>
        <begin position="1"/>
        <end position="132"/>
    </location>
</feature>
<dbReference type="SUPFAM" id="SSF47781">
    <property type="entry name" value="RuvA domain 2-like"/>
    <property type="match status" value="1"/>
</dbReference>
<gene>
    <name evidence="3" type="ORF">PTD2_22725</name>
</gene>
<feature type="non-terminal residue" evidence="3">
    <location>
        <position position="1"/>
    </location>
</feature>
<dbReference type="AlphaFoldDB" id="A4CG28"/>
<evidence type="ECO:0000313" key="4">
    <source>
        <dbReference type="Proteomes" id="UP000006201"/>
    </source>
</evidence>
<keyword evidence="4" id="KW-1185">Reference proteome</keyword>
<dbReference type="GO" id="GO:0009380">
    <property type="term" value="C:excinuclease repair complex"/>
    <property type="evidence" value="ECO:0007669"/>
    <property type="project" value="TreeGrafter"/>
</dbReference>
<accession>A4CG28</accession>
<dbReference type="HOGENOM" id="CLU_1083806_0_0_6"/>
<dbReference type="PANTHER" id="PTHR30562:SF1">
    <property type="entry name" value="UVRABC SYSTEM PROTEIN C"/>
    <property type="match status" value="1"/>
</dbReference>
<reference evidence="3 4" key="1">
    <citation type="submission" date="2006-02" db="EMBL/GenBank/DDBJ databases">
        <authorList>
            <person name="Moran M.A."/>
            <person name="Kjelleberg S."/>
            <person name="Egan S."/>
            <person name="Saunders N."/>
            <person name="Thomas T."/>
            <person name="Ferriera S."/>
            <person name="Johnson J."/>
            <person name="Kravitz S."/>
            <person name="Halpern A."/>
            <person name="Remington K."/>
            <person name="Beeson K."/>
            <person name="Tran B."/>
            <person name="Rogers Y.-H."/>
            <person name="Friedman R."/>
            <person name="Venter J.C."/>
        </authorList>
    </citation>
    <scope>NUCLEOTIDE SEQUENCE [LARGE SCALE GENOMIC DNA]</scope>
    <source>
        <strain evidence="3 4">D2</strain>
    </source>
</reference>
<dbReference type="InterPro" id="IPR038476">
    <property type="entry name" value="UvrC_RNase_H_dom_sf"/>
</dbReference>
<comment type="caution">
    <text evidence="3">The sequence shown here is derived from an EMBL/GenBank/DDBJ whole genome shotgun (WGS) entry which is preliminary data.</text>
</comment>
<dbReference type="STRING" id="87626.PTD2_22725"/>
<dbReference type="EMBL" id="AAOH01000041">
    <property type="protein sequence ID" value="EAR26310.1"/>
    <property type="molecule type" value="Genomic_DNA"/>
</dbReference>
<evidence type="ECO:0000313" key="3">
    <source>
        <dbReference type="EMBL" id="EAR26310.1"/>
    </source>
</evidence>
<dbReference type="eggNOG" id="COG0322">
    <property type="taxonomic scope" value="Bacteria"/>
</dbReference>
<dbReference type="Gene3D" id="3.30.420.340">
    <property type="entry name" value="UvrC, RNAse H endonuclease domain"/>
    <property type="match status" value="1"/>
</dbReference>
<dbReference type="FunFam" id="3.30.420.340:FF:000001">
    <property type="entry name" value="UvrABC system protein C"/>
    <property type="match status" value="1"/>
</dbReference>
<dbReference type="InterPro" id="IPR050066">
    <property type="entry name" value="UvrABC_protein_C"/>
</dbReference>
<evidence type="ECO:0000256" key="1">
    <source>
        <dbReference type="ARBA" id="ARBA00023236"/>
    </source>
</evidence>
<organism evidence="3 4">
    <name type="scientific">Pseudoalteromonas tunicata D2</name>
    <dbReference type="NCBI Taxonomy" id="87626"/>
    <lineage>
        <taxon>Bacteria</taxon>
        <taxon>Pseudomonadati</taxon>
        <taxon>Pseudomonadota</taxon>
        <taxon>Gammaproteobacteria</taxon>
        <taxon>Alteromonadales</taxon>
        <taxon>Pseudoalteromonadaceae</taxon>
        <taxon>Pseudoalteromonas</taxon>
    </lineage>
</organism>
<dbReference type="InterPro" id="IPR010994">
    <property type="entry name" value="RuvA_2-like"/>
</dbReference>
<dbReference type="Pfam" id="PF08459">
    <property type="entry name" value="UvrC_RNaseH_dom"/>
    <property type="match status" value="1"/>
</dbReference>
<dbReference type="GO" id="GO:0009432">
    <property type="term" value="P:SOS response"/>
    <property type="evidence" value="ECO:0007669"/>
    <property type="project" value="UniProtKB-KW"/>
</dbReference>
<name>A4CG28_9GAMM</name>
<dbReference type="InterPro" id="IPR001162">
    <property type="entry name" value="UvrC_RNase_H_dom"/>
</dbReference>
<dbReference type="Pfam" id="PF14520">
    <property type="entry name" value="HHH_5"/>
    <property type="match status" value="1"/>
</dbReference>
<dbReference type="Gene3D" id="1.10.150.20">
    <property type="entry name" value="5' to 3' exonuclease, C-terminal subdomain"/>
    <property type="match status" value="1"/>
</dbReference>
<sequence length="256" mass="29796">LVDMSLKNLLFFKKNLYNEKKERKTKKLSVLIDLKNKLNLKKIPFHIECFDISNIQGKNTVASMVLFKDGYPNKKEYRKYKIRSVDKPDDFESMREVVSRRYTRIIREGNPLPDLIIIDGGKGQLSSACDILKELKVYNKINIIGIAKKLEEIYFPNDSIPVLLGKKSEQLKLIQNIRNEAHRFAINYHKQLRSNTFIQSELEEIYGIGDKTRGKLIRAFGSIENIKKADRKDLIKLVGKEKTEKIIRYYSSIPKG</sequence>
<dbReference type="PANTHER" id="PTHR30562">
    <property type="entry name" value="UVRC/OXIDOREDUCTASE"/>
    <property type="match status" value="1"/>
</dbReference>
<keyword evidence="1" id="KW-0227">DNA damage</keyword>